<dbReference type="Pfam" id="PF02517">
    <property type="entry name" value="Rce1-like"/>
    <property type="match status" value="1"/>
</dbReference>
<keyword evidence="3" id="KW-0482">Metalloprotease</keyword>
<organism evidence="3 4">
    <name type="scientific">Candidatus Gemmiger excrementipullorum</name>
    <dbReference type="NCBI Taxonomy" id="2838610"/>
    <lineage>
        <taxon>Bacteria</taxon>
        <taxon>Bacillati</taxon>
        <taxon>Bacillota</taxon>
        <taxon>Clostridia</taxon>
        <taxon>Eubacteriales</taxon>
        <taxon>Gemmiger</taxon>
    </lineage>
</organism>
<dbReference type="GO" id="GO:0004175">
    <property type="term" value="F:endopeptidase activity"/>
    <property type="evidence" value="ECO:0007669"/>
    <property type="project" value="UniProtKB-ARBA"/>
</dbReference>
<feature type="transmembrane region" description="Helical" evidence="1">
    <location>
        <begin position="201"/>
        <end position="225"/>
    </location>
</feature>
<reference evidence="3" key="1">
    <citation type="journal article" date="2021" name="PeerJ">
        <title>Extensive microbial diversity within the chicken gut microbiome revealed by metagenomics and culture.</title>
        <authorList>
            <person name="Gilroy R."/>
            <person name="Ravi A."/>
            <person name="Getino M."/>
            <person name="Pursley I."/>
            <person name="Horton D.L."/>
            <person name="Alikhan N.F."/>
            <person name="Baker D."/>
            <person name="Gharbi K."/>
            <person name="Hall N."/>
            <person name="Watson M."/>
            <person name="Adriaenssens E.M."/>
            <person name="Foster-Nyarko E."/>
            <person name="Jarju S."/>
            <person name="Secka A."/>
            <person name="Antonio M."/>
            <person name="Oren A."/>
            <person name="Chaudhuri R.R."/>
            <person name="La Ragione R."/>
            <person name="Hildebrand F."/>
            <person name="Pallen M.J."/>
        </authorList>
    </citation>
    <scope>NUCLEOTIDE SEQUENCE</scope>
    <source>
        <strain evidence="3">ChiHecec2B26-7398</strain>
    </source>
</reference>
<feature type="transmembrane region" description="Helical" evidence="1">
    <location>
        <begin position="65"/>
        <end position="90"/>
    </location>
</feature>
<dbReference type="AlphaFoldDB" id="A0A9D1Y1Q6"/>
<keyword evidence="1" id="KW-0472">Membrane</keyword>
<name>A0A9D1Y1Q6_9FIRM</name>
<evidence type="ECO:0000259" key="2">
    <source>
        <dbReference type="Pfam" id="PF02517"/>
    </source>
</evidence>
<evidence type="ECO:0000313" key="4">
    <source>
        <dbReference type="Proteomes" id="UP000886751"/>
    </source>
</evidence>
<reference evidence="3" key="2">
    <citation type="submission" date="2021-04" db="EMBL/GenBank/DDBJ databases">
        <authorList>
            <person name="Gilroy R."/>
        </authorList>
    </citation>
    <scope>NUCLEOTIDE SEQUENCE</scope>
    <source>
        <strain evidence="3">ChiHecec2B26-7398</strain>
    </source>
</reference>
<comment type="caution">
    <text evidence="3">The sequence shown here is derived from an EMBL/GenBank/DDBJ whole genome shotgun (WGS) entry which is preliminary data.</text>
</comment>
<feature type="transmembrane region" description="Helical" evidence="1">
    <location>
        <begin position="34"/>
        <end position="53"/>
    </location>
</feature>
<keyword evidence="3" id="KW-0645">Protease</keyword>
<dbReference type="EMBL" id="DXEI01000120">
    <property type="protein sequence ID" value="HIX95399.1"/>
    <property type="molecule type" value="Genomic_DNA"/>
</dbReference>
<protein>
    <submittedName>
        <fullName evidence="3">CPBP family intramembrane metalloprotease</fullName>
    </submittedName>
</protein>
<feature type="transmembrane region" description="Helical" evidence="1">
    <location>
        <begin position="7"/>
        <end position="28"/>
    </location>
</feature>
<feature type="domain" description="CAAX prenyl protease 2/Lysostaphin resistance protein A-like" evidence="2">
    <location>
        <begin position="102"/>
        <end position="189"/>
    </location>
</feature>
<gene>
    <name evidence="3" type="ORF">H9846_08070</name>
</gene>
<keyword evidence="1" id="KW-1133">Transmembrane helix</keyword>
<dbReference type="InterPro" id="IPR003675">
    <property type="entry name" value="Rce1/LyrA-like_dom"/>
</dbReference>
<dbReference type="GO" id="GO:0080120">
    <property type="term" value="P:CAAX-box protein maturation"/>
    <property type="evidence" value="ECO:0007669"/>
    <property type="project" value="UniProtKB-ARBA"/>
</dbReference>
<accession>A0A9D1Y1Q6</accession>
<evidence type="ECO:0000313" key="3">
    <source>
        <dbReference type="EMBL" id="HIX95399.1"/>
    </source>
</evidence>
<dbReference type="Proteomes" id="UP000886751">
    <property type="component" value="Unassembled WGS sequence"/>
</dbReference>
<keyword evidence="3" id="KW-0378">Hydrolase</keyword>
<evidence type="ECO:0000256" key="1">
    <source>
        <dbReference type="SAM" id="Phobius"/>
    </source>
</evidence>
<keyword evidence="1" id="KW-0812">Transmembrane</keyword>
<dbReference type="GO" id="GO:0008237">
    <property type="term" value="F:metallopeptidase activity"/>
    <property type="evidence" value="ECO:0007669"/>
    <property type="project" value="UniProtKB-KW"/>
</dbReference>
<sequence length="237" mass="25908">MRWWQGILLYITILYIGGPLFIIFPMPGGIYNDIVIRLVTLVIAAIFLLPNPYACRTLFRLRRPLLGWTLAIAAGLTMVSQVTILVAFWTEPDMSAIVHPGAAWAQFLSIVILAPLSEELVLRGGIVTGLCEILPWQVTVALSGLLFARGHSSFKALQALFAGVILGYLCWYTGSILYGVLIHMFINAFPGSQYMFALLEYSAALGTAVCLLLIAGGVALTLWGVRGFTRRADRSTA</sequence>
<proteinExistence type="predicted"/>
<feature type="transmembrane region" description="Helical" evidence="1">
    <location>
        <begin position="159"/>
        <end position="181"/>
    </location>
</feature>